<dbReference type="Gene3D" id="3.20.20.370">
    <property type="entry name" value="Glycoside hydrolase/deacetylase"/>
    <property type="match status" value="1"/>
</dbReference>
<accession>A0A1G1YV27</accession>
<dbReference type="InterPro" id="IPR051398">
    <property type="entry name" value="Polysacch_Deacetylase"/>
</dbReference>
<evidence type="ECO:0000259" key="3">
    <source>
        <dbReference type="PROSITE" id="PS51677"/>
    </source>
</evidence>
<proteinExistence type="predicted"/>
<gene>
    <name evidence="4" type="ORF">A2951_00225</name>
</gene>
<comment type="caution">
    <text evidence="4">The sequence shown here is derived from an EMBL/GenBank/DDBJ whole genome shotgun (WGS) entry which is preliminary data.</text>
</comment>
<dbReference type="AlphaFoldDB" id="A0A1G1YV27"/>
<protein>
    <recommendedName>
        <fullName evidence="3">NodB homology domain-containing protein</fullName>
    </recommendedName>
</protein>
<evidence type="ECO:0000256" key="1">
    <source>
        <dbReference type="ARBA" id="ARBA00004613"/>
    </source>
</evidence>
<dbReference type="GO" id="GO:0005975">
    <property type="term" value="P:carbohydrate metabolic process"/>
    <property type="evidence" value="ECO:0007669"/>
    <property type="project" value="InterPro"/>
</dbReference>
<dbReference type="InterPro" id="IPR002509">
    <property type="entry name" value="NODB_dom"/>
</dbReference>
<dbReference type="EMBL" id="MHIQ01000001">
    <property type="protein sequence ID" value="OGY55430.1"/>
    <property type="molecule type" value="Genomic_DNA"/>
</dbReference>
<name>A0A1G1YV27_9BACT</name>
<dbReference type="GO" id="GO:0005576">
    <property type="term" value="C:extracellular region"/>
    <property type="evidence" value="ECO:0007669"/>
    <property type="project" value="UniProtKB-SubCell"/>
</dbReference>
<dbReference type="PROSITE" id="PS51677">
    <property type="entry name" value="NODB"/>
    <property type="match status" value="1"/>
</dbReference>
<evidence type="ECO:0000256" key="2">
    <source>
        <dbReference type="ARBA" id="ARBA00022729"/>
    </source>
</evidence>
<dbReference type="Pfam" id="PF01522">
    <property type="entry name" value="Polysacc_deac_1"/>
    <property type="match status" value="1"/>
</dbReference>
<feature type="non-terminal residue" evidence="4">
    <location>
        <position position="1"/>
    </location>
</feature>
<sequence length="290" mass="33277">HHLHGGVYPKSQGSISTEQLARIIEHYQRLLLPAQQWADRALAGTLKNEICLTFDDNLRCQFDLAYPVLRRYRLTGFWFVSTAIFAGQPDLLEVYHRFRNEHFSSIKHFYRTFFAAAGHESTLRDFNPAAYLIQYPFYTGDDRRFRYLREEVMSVAEYDAVMATLIAERGLTVAALSDDLWLTPDQLQALHREGHVIGLHSHTHPMDIKRLEAAAQRHEYRQNIDMLTHLLGVEPFALSHPCGSYSQQTLNVLSALGITVGFRDTMTAGPTTLEYPRQDSSLIVKQLDRI</sequence>
<dbReference type="PANTHER" id="PTHR34216">
    <property type="match status" value="1"/>
</dbReference>
<comment type="subcellular location">
    <subcellularLocation>
        <location evidence="1">Secreted</location>
    </subcellularLocation>
</comment>
<dbReference type="CDD" id="cd10918">
    <property type="entry name" value="CE4_NodB_like_5s_6s"/>
    <property type="match status" value="1"/>
</dbReference>
<keyword evidence="2" id="KW-0732">Signal</keyword>
<feature type="domain" description="NodB homology" evidence="3">
    <location>
        <begin position="48"/>
        <end position="290"/>
    </location>
</feature>
<dbReference type="GO" id="GO:0016810">
    <property type="term" value="F:hydrolase activity, acting on carbon-nitrogen (but not peptide) bonds"/>
    <property type="evidence" value="ECO:0007669"/>
    <property type="project" value="InterPro"/>
</dbReference>
<dbReference type="PANTHER" id="PTHR34216:SF3">
    <property type="entry name" value="POLY-BETA-1,6-N-ACETYL-D-GLUCOSAMINE N-DEACETYLASE"/>
    <property type="match status" value="1"/>
</dbReference>
<dbReference type="Proteomes" id="UP000178944">
    <property type="component" value="Unassembled WGS sequence"/>
</dbReference>
<evidence type="ECO:0000313" key="5">
    <source>
        <dbReference type="Proteomes" id="UP000178944"/>
    </source>
</evidence>
<dbReference type="InterPro" id="IPR011330">
    <property type="entry name" value="Glyco_hydro/deAcase_b/a-brl"/>
</dbReference>
<reference evidence="4 5" key="1">
    <citation type="journal article" date="2016" name="Nat. Commun.">
        <title>Thousands of microbial genomes shed light on interconnected biogeochemical processes in an aquifer system.</title>
        <authorList>
            <person name="Anantharaman K."/>
            <person name="Brown C.T."/>
            <person name="Hug L.A."/>
            <person name="Sharon I."/>
            <person name="Castelle C.J."/>
            <person name="Probst A.J."/>
            <person name="Thomas B.C."/>
            <person name="Singh A."/>
            <person name="Wilkins M.J."/>
            <person name="Karaoz U."/>
            <person name="Brodie E.L."/>
            <person name="Williams K.H."/>
            <person name="Hubbard S.S."/>
            <person name="Banfield J.F."/>
        </authorList>
    </citation>
    <scope>NUCLEOTIDE SEQUENCE [LARGE SCALE GENOMIC DNA]</scope>
</reference>
<dbReference type="SUPFAM" id="SSF88713">
    <property type="entry name" value="Glycoside hydrolase/deacetylase"/>
    <property type="match status" value="1"/>
</dbReference>
<organism evidence="4 5">
    <name type="scientific">Candidatus Buchananbacteria bacterium RIFCSPLOWO2_01_FULL_56_15</name>
    <dbReference type="NCBI Taxonomy" id="1797547"/>
    <lineage>
        <taxon>Bacteria</taxon>
        <taxon>Candidatus Buchananiibacteriota</taxon>
    </lineage>
</organism>
<evidence type="ECO:0000313" key="4">
    <source>
        <dbReference type="EMBL" id="OGY55430.1"/>
    </source>
</evidence>